<dbReference type="EMBL" id="BBPA01000051">
    <property type="protein sequence ID" value="GAL94017.1"/>
    <property type="molecule type" value="Genomic_DNA"/>
</dbReference>
<dbReference type="AlphaFoldDB" id="A0A0A1VW20"/>
<evidence type="ECO:0000313" key="2">
    <source>
        <dbReference type="Proteomes" id="UP000030321"/>
    </source>
</evidence>
<gene>
    <name evidence="1" type="ORF">N44_02597</name>
</gene>
<reference evidence="2" key="1">
    <citation type="journal article" date="2015" name="Genome">
        <title>Whole Genome Sequence of the Non-Microcystin-Producing Microcystis aeruginosa Strain NIES-44.</title>
        <authorList>
            <person name="Okano K."/>
            <person name="Miyata N."/>
            <person name="Ozaki Y."/>
        </authorList>
    </citation>
    <scope>NUCLEOTIDE SEQUENCE [LARGE SCALE GENOMIC DNA]</scope>
    <source>
        <strain evidence="2">NIES-44</strain>
    </source>
</reference>
<protein>
    <submittedName>
        <fullName evidence="1">Uncharacterized protein</fullName>
    </submittedName>
</protein>
<sequence>MVSCVRIDCIRIYFYQWLSVNGNSPADYFTLSFPLCGDRIGGLK</sequence>
<evidence type="ECO:0000313" key="1">
    <source>
        <dbReference type="EMBL" id="GAL94017.1"/>
    </source>
</evidence>
<accession>A0A0A1VW20</accession>
<comment type="caution">
    <text evidence="1">The sequence shown here is derived from an EMBL/GenBank/DDBJ whole genome shotgun (WGS) entry which is preliminary data.</text>
</comment>
<proteinExistence type="predicted"/>
<name>A0A0A1VW20_MICAE</name>
<dbReference type="Proteomes" id="UP000030321">
    <property type="component" value="Unassembled WGS sequence"/>
</dbReference>
<organism evidence="1 2">
    <name type="scientific">Microcystis aeruginosa NIES-44</name>
    <dbReference type="NCBI Taxonomy" id="449439"/>
    <lineage>
        <taxon>Bacteria</taxon>
        <taxon>Bacillati</taxon>
        <taxon>Cyanobacteriota</taxon>
        <taxon>Cyanophyceae</taxon>
        <taxon>Oscillatoriophycideae</taxon>
        <taxon>Chroococcales</taxon>
        <taxon>Microcystaceae</taxon>
        <taxon>Microcystis</taxon>
    </lineage>
</organism>